<name>A0A0M2GXH2_9MICO</name>
<keyword evidence="3" id="KW-0997">Cell inner membrane</keyword>
<evidence type="ECO:0000256" key="2">
    <source>
        <dbReference type="ARBA" id="ARBA00022475"/>
    </source>
</evidence>
<dbReference type="InterPro" id="IPR004681">
    <property type="entry name" value="TRAP_DctM"/>
</dbReference>
<feature type="transmembrane region" description="Helical" evidence="7">
    <location>
        <begin position="53"/>
        <end position="73"/>
    </location>
</feature>
<dbReference type="GO" id="GO:0022857">
    <property type="term" value="F:transmembrane transporter activity"/>
    <property type="evidence" value="ECO:0007669"/>
    <property type="project" value="TreeGrafter"/>
</dbReference>
<keyword evidence="2" id="KW-1003">Cell membrane</keyword>
<keyword evidence="5 7" id="KW-1133">Transmembrane helix</keyword>
<reference evidence="9 10" key="1">
    <citation type="submission" date="2015-02" db="EMBL/GenBank/DDBJ databases">
        <title>Draft genome sequences of ten Microbacterium spp. with emphasis on heavy metal contaminated environments.</title>
        <authorList>
            <person name="Corretto E."/>
        </authorList>
    </citation>
    <scope>NUCLEOTIDE SEQUENCE [LARGE SCALE GENOMIC DNA]</scope>
    <source>
        <strain evidence="9 10">DSM 12510</strain>
    </source>
</reference>
<evidence type="ECO:0000256" key="5">
    <source>
        <dbReference type="ARBA" id="ARBA00022989"/>
    </source>
</evidence>
<feature type="transmembrane region" description="Helical" evidence="7">
    <location>
        <begin position="93"/>
        <end position="116"/>
    </location>
</feature>
<dbReference type="Pfam" id="PF06808">
    <property type="entry name" value="DctM"/>
    <property type="match status" value="1"/>
</dbReference>
<comment type="subcellular location">
    <subcellularLocation>
        <location evidence="1">Cell inner membrane</location>
        <topology evidence="1">Multi-pass membrane protein</topology>
    </subcellularLocation>
</comment>
<dbReference type="EMBL" id="JYIZ01000054">
    <property type="protein sequence ID" value="KJL38664.1"/>
    <property type="molecule type" value="Genomic_DNA"/>
</dbReference>
<feature type="domain" description="TRAP C4-dicarboxylate transport system permease DctM subunit" evidence="8">
    <location>
        <begin position="8"/>
        <end position="413"/>
    </location>
</feature>
<dbReference type="NCBIfam" id="TIGR00786">
    <property type="entry name" value="dctM"/>
    <property type="match status" value="1"/>
</dbReference>
<evidence type="ECO:0000256" key="1">
    <source>
        <dbReference type="ARBA" id="ARBA00004429"/>
    </source>
</evidence>
<dbReference type="InterPro" id="IPR010656">
    <property type="entry name" value="DctM"/>
</dbReference>
<evidence type="ECO:0000256" key="7">
    <source>
        <dbReference type="SAM" id="Phobius"/>
    </source>
</evidence>
<evidence type="ECO:0000256" key="3">
    <source>
        <dbReference type="ARBA" id="ARBA00022519"/>
    </source>
</evidence>
<feature type="transmembrane region" description="Helical" evidence="7">
    <location>
        <begin position="395"/>
        <end position="423"/>
    </location>
</feature>
<feature type="transmembrane region" description="Helical" evidence="7">
    <location>
        <begin position="169"/>
        <end position="192"/>
    </location>
</feature>
<dbReference type="PIRSF" id="PIRSF006066">
    <property type="entry name" value="HI0050"/>
    <property type="match status" value="1"/>
</dbReference>
<evidence type="ECO:0000313" key="10">
    <source>
        <dbReference type="Proteomes" id="UP000033956"/>
    </source>
</evidence>
<dbReference type="GO" id="GO:0005886">
    <property type="term" value="C:plasma membrane"/>
    <property type="evidence" value="ECO:0007669"/>
    <property type="project" value="UniProtKB-SubCell"/>
</dbReference>
<keyword evidence="10" id="KW-1185">Reference proteome</keyword>
<evidence type="ECO:0000313" key="9">
    <source>
        <dbReference type="EMBL" id="KJL38664.1"/>
    </source>
</evidence>
<accession>A0A0M2GXH2</accession>
<comment type="caution">
    <text evidence="9">The sequence shown here is derived from an EMBL/GenBank/DDBJ whole genome shotgun (WGS) entry which is preliminary data.</text>
</comment>
<dbReference type="Proteomes" id="UP000033956">
    <property type="component" value="Unassembled WGS sequence"/>
</dbReference>
<proteinExistence type="predicted"/>
<protein>
    <submittedName>
        <fullName evidence="9">Sialic acid TRAP transporter permease protein SiaT</fullName>
    </submittedName>
</protein>
<feature type="transmembrane region" description="Helical" evidence="7">
    <location>
        <begin position="212"/>
        <end position="235"/>
    </location>
</feature>
<dbReference type="PANTHER" id="PTHR33362">
    <property type="entry name" value="SIALIC ACID TRAP TRANSPORTER PERMEASE PROTEIN SIAT-RELATED"/>
    <property type="match status" value="1"/>
</dbReference>
<keyword evidence="6 7" id="KW-0472">Membrane</keyword>
<dbReference type="AlphaFoldDB" id="A0A0M2GXH2"/>
<feature type="transmembrane region" description="Helical" evidence="7">
    <location>
        <begin position="241"/>
        <end position="258"/>
    </location>
</feature>
<keyword evidence="4 7" id="KW-0812">Transmembrane</keyword>
<dbReference type="OrthoDB" id="9777699at2"/>
<evidence type="ECO:0000256" key="6">
    <source>
        <dbReference type="ARBA" id="ARBA00023136"/>
    </source>
</evidence>
<feature type="transmembrane region" description="Helical" evidence="7">
    <location>
        <begin position="270"/>
        <end position="292"/>
    </location>
</feature>
<gene>
    <name evidence="9" type="primary">siaT</name>
    <name evidence="9" type="ORF">RS81_02459</name>
</gene>
<evidence type="ECO:0000256" key="4">
    <source>
        <dbReference type="ARBA" id="ARBA00022692"/>
    </source>
</evidence>
<feature type="transmembrane region" description="Helical" evidence="7">
    <location>
        <begin position="6"/>
        <end position="32"/>
    </location>
</feature>
<feature type="transmembrane region" description="Helical" evidence="7">
    <location>
        <begin position="357"/>
        <end position="383"/>
    </location>
</feature>
<organism evidence="9 10">
    <name type="scientific">Microbacterium terrae</name>
    <dbReference type="NCBI Taxonomy" id="69369"/>
    <lineage>
        <taxon>Bacteria</taxon>
        <taxon>Bacillati</taxon>
        <taxon>Actinomycetota</taxon>
        <taxon>Actinomycetes</taxon>
        <taxon>Micrococcales</taxon>
        <taxon>Microbacteriaceae</taxon>
        <taxon>Microbacterium</taxon>
    </lineage>
</organism>
<feature type="transmembrane region" description="Helical" evidence="7">
    <location>
        <begin position="312"/>
        <end position="329"/>
    </location>
</feature>
<evidence type="ECO:0000259" key="8">
    <source>
        <dbReference type="Pfam" id="PF06808"/>
    </source>
</evidence>
<sequence>MDLWLYILLLVVFLLLRVPVAFAMIAASMLYFYSHDLSAGYAITSVVNGINSFPLLAVPLFIFVGTIANNLGIATRLYDFARALLPRLPGNLAYVNLGTAIGFSWISGSALADAASTSKVQIPQMLKAGYPYGFSAGLTASGSLMSTVMPPSIPAVLFAATASISTGALFAGSIIPAGLMALGLALYVFVWVRFHPEVASSRPFVAAMLGKASARVIGPALLPVIILGGIFSGWFTPTESAGIAAVYMLLLGLIYRTLTWRVFWKAAKETVIISGGILLILGASNLMGQVLAREQVSRALGEWLTGLTDNPIVFLLLLNVLLILLGIFLEAPPVILVLVPILMPIIGQFGIDPVQLGVIMILNLMIGSLTPPVGAVLFVVGSITRRPMGELFRGILPFLIPLGVVLLLLTIFPVVVTLVPTLLGLM</sequence>
<feature type="transmembrane region" description="Helical" evidence="7">
    <location>
        <begin position="334"/>
        <end position="351"/>
    </location>
</feature>
<dbReference type="PATRIC" id="fig|92835.4.peg.2492"/>
<dbReference type="RefSeq" id="WP_045276368.1">
    <property type="nucleotide sequence ID" value="NZ_BAAAUP010000002.1"/>
</dbReference>
<dbReference type="STRING" id="92835.RS81_02459"/>